<feature type="compositionally biased region" description="Low complexity" evidence="1">
    <location>
        <begin position="29"/>
        <end position="40"/>
    </location>
</feature>
<name>A0A238H6G5_9BURK</name>
<sequence>MPDGLYIQTAILSFIRYPNIPSDTDAGMSSEPKIPPISSSLTSPFRMF</sequence>
<dbReference type="Proteomes" id="UP000198460">
    <property type="component" value="Unassembled WGS sequence"/>
</dbReference>
<gene>
    <name evidence="2" type="ORF">BSIN_0395</name>
</gene>
<organism evidence="2 3">
    <name type="scientific">Burkholderia singularis</name>
    <dbReference type="NCBI Taxonomy" id="1503053"/>
    <lineage>
        <taxon>Bacteria</taxon>
        <taxon>Pseudomonadati</taxon>
        <taxon>Pseudomonadota</taxon>
        <taxon>Betaproteobacteria</taxon>
        <taxon>Burkholderiales</taxon>
        <taxon>Burkholderiaceae</taxon>
        <taxon>Burkholderia</taxon>
        <taxon>pseudomallei group</taxon>
    </lineage>
</organism>
<accession>A0A238H6G5</accession>
<dbReference type="AlphaFoldDB" id="A0A238H6G5"/>
<proteinExistence type="predicted"/>
<feature type="region of interest" description="Disordered" evidence="1">
    <location>
        <begin position="25"/>
        <end position="48"/>
    </location>
</feature>
<evidence type="ECO:0000256" key="1">
    <source>
        <dbReference type="SAM" id="MobiDB-lite"/>
    </source>
</evidence>
<evidence type="ECO:0000313" key="2">
    <source>
        <dbReference type="EMBL" id="SMG00745.1"/>
    </source>
</evidence>
<evidence type="ECO:0000313" key="3">
    <source>
        <dbReference type="Proteomes" id="UP000198460"/>
    </source>
</evidence>
<reference evidence="2 3" key="1">
    <citation type="submission" date="2017-04" db="EMBL/GenBank/DDBJ databases">
        <authorList>
            <person name="Afonso C.L."/>
            <person name="Miller P.J."/>
            <person name="Scott M.A."/>
            <person name="Spackman E."/>
            <person name="Goraichik I."/>
            <person name="Dimitrov K.M."/>
            <person name="Suarez D.L."/>
            <person name="Swayne D.E."/>
        </authorList>
    </citation>
    <scope>NUCLEOTIDE SEQUENCE [LARGE SCALE GENOMIC DNA]</scope>
    <source>
        <strain evidence="2">LMG 28154</strain>
    </source>
</reference>
<dbReference type="EMBL" id="FXAN01000061">
    <property type="protein sequence ID" value="SMG00745.1"/>
    <property type="molecule type" value="Genomic_DNA"/>
</dbReference>
<protein>
    <submittedName>
        <fullName evidence="2">Uncharacterized protein</fullName>
    </submittedName>
</protein>